<feature type="region of interest" description="Disordered" evidence="1">
    <location>
        <begin position="1"/>
        <end position="32"/>
    </location>
</feature>
<reference evidence="2 3" key="1">
    <citation type="submission" date="2014-04" db="EMBL/GenBank/DDBJ databases">
        <authorList>
            <consortium name="International Citrus Genome Consortium"/>
            <person name="Gmitter F."/>
            <person name="Chen C."/>
            <person name="Farmerie W."/>
            <person name="Harkins T."/>
            <person name="Desany B."/>
            <person name="Mohiuddin M."/>
            <person name="Kodira C."/>
            <person name="Borodovsky M."/>
            <person name="Lomsadze A."/>
            <person name="Burns P."/>
            <person name="Jenkins J."/>
            <person name="Prochnik S."/>
            <person name="Shu S."/>
            <person name="Chapman J."/>
            <person name="Pitluck S."/>
            <person name="Schmutz J."/>
            <person name="Rokhsar D."/>
        </authorList>
    </citation>
    <scope>NUCLEOTIDE SEQUENCE</scope>
</reference>
<evidence type="ECO:0000256" key="1">
    <source>
        <dbReference type="SAM" id="MobiDB-lite"/>
    </source>
</evidence>
<proteinExistence type="predicted"/>
<accession>A0A067EPT4</accession>
<feature type="non-terminal residue" evidence="2">
    <location>
        <position position="32"/>
    </location>
</feature>
<protein>
    <submittedName>
        <fullName evidence="2">Uncharacterized protein</fullName>
    </submittedName>
</protein>
<gene>
    <name evidence="2" type="ORF">CISIN_1g0460302mg</name>
</gene>
<dbReference type="Proteomes" id="UP000027120">
    <property type="component" value="Unassembled WGS sequence"/>
</dbReference>
<keyword evidence="3" id="KW-1185">Reference proteome</keyword>
<evidence type="ECO:0000313" key="3">
    <source>
        <dbReference type="Proteomes" id="UP000027120"/>
    </source>
</evidence>
<dbReference type="AlphaFoldDB" id="A0A067EPT4"/>
<organism evidence="2 3">
    <name type="scientific">Citrus sinensis</name>
    <name type="common">Sweet orange</name>
    <name type="synonym">Citrus aurantium var. sinensis</name>
    <dbReference type="NCBI Taxonomy" id="2711"/>
    <lineage>
        <taxon>Eukaryota</taxon>
        <taxon>Viridiplantae</taxon>
        <taxon>Streptophyta</taxon>
        <taxon>Embryophyta</taxon>
        <taxon>Tracheophyta</taxon>
        <taxon>Spermatophyta</taxon>
        <taxon>Magnoliopsida</taxon>
        <taxon>eudicotyledons</taxon>
        <taxon>Gunneridae</taxon>
        <taxon>Pentapetalae</taxon>
        <taxon>rosids</taxon>
        <taxon>malvids</taxon>
        <taxon>Sapindales</taxon>
        <taxon>Rutaceae</taxon>
        <taxon>Aurantioideae</taxon>
        <taxon>Citrus</taxon>
    </lineage>
</organism>
<dbReference type="EMBL" id="KK784965">
    <property type="protein sequence ID" value="KDO57169.1"/>
    <property type="molecule type" value="Genomic_DNA"/>
</dbReference>
<name>A0A067EPT4_CITSI</name>
<evidence type="ECO:0000313" key="2">
    <source>
        <dbReference type="EMBL" id="KDO57169.1"/>
    </source>
</evidence>
<sequence>MERRRTNGGKTYQVRVSIPDGDAANSPQPLQN</sequence>